<feature type="chain" id="PRO_5014856730" evidence="1">
    <location>
        <begin position="35"/>
        <end position="67"/>
    </location>
</feature>
<dbReference type="EMBL" id="GGFM01010990">
    <property type="protein sequence ID" value="MBW31741.1"/>
    <property type="molecule type" value="Transcribed_RNA"/>
</dbReference>
<sequence length="67" mass="7827">MATFLLSLLLLLLLLMMLLLLLLLLLELLQMTRTEVHTAWWCVYKGRCCLQRGSSGKEDRLYARRTS</sequence>
<evidence type="ECO:0000256" key="1">
    <source>
        <dbReference type="SAM" id="SignalP"/>
    </source>
</evidence>
<proteinExistence type="predicted"/>
<accession>A0A2M3ZT74</accession>
<reference evidence="2" key="1">
    <citation type="submission" date="2018-01" db="EMBL/GenBank/DDBJ databases">
        <title>An insight into the sialome of Amazonian anophelines.</title>
        <authorList>
            <person name="Ribeiro J.M."/>
            <person name="Scarpassa V."/>
            <person name="Calvo E."/>
        </authorList>
    </citation>
    <scope>NUCLEOTIDE SEQUENCE</scope>
    <source>
        <tissue evidence="2">Salivary glands</tissue>
    </source>
</reference>
<protein>
    <submittedName>
        <fullName evidence="2">Putative secreted peptide</fullName>
    </submittedName>
</protein>
<evidence type="ECO:0000313" key="2">
    <source>
        <dbReference type="EMBL" id="MBW31741.1"/>
    </source>
</evidence>
<keyword evidence="1" id="KW-0732">Signal</keyword>
<feature type="signal peptide" evidence="1">
    <location>
        <begin position="1"/>
        <end position="34"/>
    </location>
</feature>
<dbReference type="AlphaFoldDB" id="A0A2M3ZT74"/>
<organism evidence="2">
    <name type="scientific">Anopheles braziliensis</name>
    <dbReference type="NCBI Taxonomy" id="58242"/>
    <lineage>
        <taxon>Eukaryota</taxon>
        <taxon>Metazoa</taxon>
        <taxon>Ecdysozoa</taxon>
        <taxon>Arthropoda</taxon>
        <taxon>Hexapoda</taxon>
        <taxon>Insecta</taxon>
        <taxon>Pterygota</taxon>
        <taxon>Neoptera</taxon>
        <taxon>Endopterygota</taxon>
        <taxon>Diptera</taxon>
        <taxon>Nematocera</taxon>
        <taxon>Culicoidea</taxon>
        <taxon>Culicidae</taxon>
        <taxon>Anophelinae</taxon>
        <taxon>Anopheles</taxon>
    </lineage>
</organism>
<name>A0A2M3ZT74_9DIPT</name>